<proteinExistence type="predicted"/>
<keyword evidence="3" id="KW-1185">Reference proteome</keyword>
<organism evidence="2 3">
    <name type="scientific">Rhodococcus oryzae</name>
    <dbReference type="NCBI Taxonomy" id="2571143"/>
    <lineage>
        <taxon>Bacteria</taxon>
        <taxon>Bacillati</taxon>
        <taxon>Actinomycetota</taxon>
        <taxon>Actinomycetes</taxon>
        <taxon>Mycobacteriales</taxon>
        <taxon>Nocardiaceae</taxon>
        <taxon>Rhodococcus</taxon>
    </lineage>
</organism>
<gene>
    <name evidence="2" type="ORF">FCG67_05270</name>
</gene>
<dbReference type="Proteomes" id="UP000305109">
    <property type="component" value="Unassembled WGS sequence"/>
</dbReference>
<feature type="transmembrane region" description="Helical" evidence="1">
    <location>
        <begin position="56"/>
        <end position="74"/>
    </location>
</feature>
<dbReference type="InterPro" id="IPR024399">
    <property type="entry name" value="DUF2628"/>
</dbReference>
<keyword evidence="1" id="KW-0472">Membrane</keyword>
<evidence type="ECO:0000313" key="3">
    <source>
        <dbReference type="Proteomes" id="UP000305109"/>
    </source>
</evidence>
<keyword evidence="1" id="KW-1133">Transmembrane helix</keyword>
<reference evidence="2 3" key="1">
    <citation type="submission" date="2019-04" db="EMBL/GenBank/DDBJ databases">
        <title>Rhodococcus oryzae sp. nov., a novel actinomycete isolated from rhizosphere soil of rice (Oryza sativa L.).</title>
        <authorList>
            <person name="Li C."/>
        </authorList>
    </citation>
    <scope>NUCLEOTIDE SEQUENCE [LARGE SCALE GENOMIC DNA]</scope>
    <source>
        <strain evidence="2 3">NEAU-CX67</strain>
    </source>
</reference>
<dbReference type="RefSeq" id="WP_136907759.1">
    <property type="nucleotide sequence ID" value="NZ_SUMD01000002.1"/>
</dbReference>
<evidence type="ECO:0000256" key="1">
    <source>
        <dbReference type="SAM" id="Phobius"/>
    </source>
</evidence>
<evidence type="ECO:0000313" key="2">
    <source>
        <dbReference type="EMBL" id="TJZ80276.1"/>
    </source>
</evidence>
<feature type="transmembrane region" description="Helical" evidence="1">
    <location>
        <begin position="104"/>
        <end position="125"/>
    </location>
</feature>
<name>A0ABY2RP71_9NOCA</name>
<comment type="caution">
    <text evidence="2">The sequence shown here is derived from an EMBL/GenBank/DDBJ whole genome shotgun (WGS) entry which is preliminary data.</text>
</comment>
<protein>
    <submittedName>
        <fullName evidence="2">DUF2628 domain-containing protein</fullName>
    </submittedName>
</protein>
<feature type="transmembrane region" description="Helical" evidence="1">
    <location>
        <begin position="81"/>
        <end position="98"/>
    </location>
</feature>
<keyword evidence="1" id="KW-0812">Transmembrane</keyword>
<dbReference type="EMBL" id="SUMD01000002">
    <property type="protein sequence ID" value="TJZ80276.1"/>
    <property type="molecule type" value="Genomic_DNA"/>
</dbReference>
<dbReference type="Pfam" id="PF10947">
    <property type="entry name" value="DUF2628"/>
    <property type="match status" value="1"/>
</dbReference>
<accession>A0ABY2RP71</accession>
<sequence length="137" mass="15354">MTPTHLNSTAPAPVSGLSERWMFRFGFFAQHGLPGFWKNSPEWVAAFKALPFGRRMTVQFNWLAALFGVFYLFAKGLWRKAVAFIALGVTYGVVATFGDTPEWVDRGVAIGLLAFCATRANVYVYEKKVLGKHTWSL</sequence>